<reference evidence="3" key="1">
    <citation type="submission" date="2016-06" db="UniProtKB">
        <authorList>
            <consortium name="WormBaseParasite"/>
        </authorList>
    </citation>
    <scope>IDENTIFICATION</scope>
</reference>
<gene>
    <name evidence="1" type="ORF">SCUD_LOCUS18258</name>
</gene>
<reference evidence="1 2" key="2">
    <citation type="submission" date="2018-11" db="EMBL/GenBank/DDBJ databases">
        <authorList>
            <consortium name="Pathogen Informatics"/>
        </authorList>
    </citation>
    <scope>NUCLEOTIDE SEQUENCE [LARGE SCALE GENOMIC DNA]</scope>
    <source>
        <strain evidence="1">Dakar</strain>
        <strain evidence="2">Dakar, Senegal</strain>
    </source>
</reference>
<dbReference type="Proteomes" id="UP000279833">
    <property type="component" value="Unassembled WGS sequence"/>
</dbReference>
<dbReference type="AlphaFoldDB" id="A0A183KT68"/>
<keyword evidence="2" id="KW-1185">Reference proteome</keyword>
<organism evidence="3">
    <name type="scientific">Schistosoma curassoni</name>
    <dbReference type="NCBI Taxonomy" id="6186"/>
    <lineage>
        <taxon>Eukaryota</taxon>
        <taxon>Metazoa</taxon>
        <taxon>Spiralia</taxon>
        <taxon>Lophotrochozoa</taxon>
        <taxon>Platyhelminthes</taxon>
        <taxon>Trematoda</taxon>
        <taxon>Digenea</taxon>
        <taxon>Strigeidida</taxon>
        <taxon>Schistosomatoidea</taxon>
        <taxon>Schistosomatidae</taxon>
        <taxon>Schistosoma</taxon>
    </lineage>
</organism>
<protein>
    <submittedName>
        <fullName evidence="1 3">Uncharacterized protein</fullName>
    </submittedName>
</protein>
<accession>A0A183KT68</accession>
<dbReference type="WBParaSite" id="SCUD_0001826101-mRNA-1">
    <property type="protein sequence ID" value="SCUD_0001826101-mRNA-1"/>
    <property type="gene ID" value="SCUD_0001826101"/>
</dbReference>
<evidence type="ECO:0000313" key="3">
    <source>
        <dbReference type="WBParaSite" id="SCUD_0001826101-mRNA-1"/>
    </source>
</evidence>
<proteinExistence type="predicted"/>
<dbReference type="EMBL" id="UZAK01040795">
    <property type="protein sequence ID" value="VDP65264.1"/>
    <property type="molecule type" value="Genomic_DNA"/>
</dbReference>
<sequence>MKSATGSAYLAKLAVNSTHSYRSAMVDKKRSTCGRFKTYTRCVTPSISTPTLKSACSIT</sequence>
<evidence type="ECO:0000313" key="1">
    <source>
        <dbReference type="EMBL" id="VDP65264.1"/>
    </source>
</evidence>
<name>A0A183KT68_9TREM</name>
<evidence type="ECO:0000313" key="2">
    <source>
        <dbReference type="Proteomes" id="UP000279833"/>
    </source>
</evidence>